<evidence type="ECO:0000256" key="1">
    <source>
        <dbReference type="SAM" id="MobiDB-lite"/>
    </source>
</evidence>
<organism evidence="2 3">
    <name type="scientific">Actinidia rufa</name>
    <dbReference type="NCBI Taxonomy" id="165716"/>
    <lineage>
        <taxon>Eukaryota</taxon>
        <taxon>Viridiplantae</taxon>
        <taxon>Streptophyta</taxon>
        <taxon>Embryophyta</taxon>
        <taxon>Tracheophyta</taxon>
        <taxon>Spermatophyta</taxon>
        <taxon>Magnoliopsida</taxon>
        <taxon>eudicotyledons</taxon>
        <taxon>Gunneridae</taxon>
        <taxon>Pentapetalae</taxon>
        <taxon>asterids</taxon>
        <taxon>Ericales</taxon>
        <taxon>Actinidiaceae</taxon>
        <taxon>Actinidia</taxon>
    </lineage>
</organism>
<accession>A0A7J0ERR6</accession>
<feature type="region of interest" description="Disordered" evidence="1">
    <location>
        <begin position="296"/>
        <end position="361"/>
    </location>
</feature>
<dbReference type="PANTHER" id="PTHR34451">
    <property type="entry name" value="PHD FINGER FAMILY PROTEIN"/>
    <property type="match status" value="1"/>
</dbReference>
<dbReference type="Proteomes" id="UP000585474">
    <property type="component" value="Unassembled WGS sequence"/>
</dbReference>
<feature type="compositionally biased region" description="Basic and acidic residues" evidence="1">
    <location>
        <begin position="352"/>
        <end position="361"/>
    </location>
</feature>
<keyword evidence="3" id="KW-1185">Reference proteome</keyword>
<evidence type="ECO:0000313" key="2">
    <source>
        <dbReference type="EMBL" id="GFY89133.1"/>
    </source>
</evidence>
<dbReference type="EMBL" id="BJWL01000006">
    <property type="protein sequence ID" value="GFY89133.1"/>
    <property type="molecule type" value="Genomic_DNA"/>
</dbReference>
<dbReference type="PANTHER" id="PTHR34451:SF7">
    <property type="entry name" value="PHD FINGER FAMILY PROTEIN"/>
    <property type="match status" value="1"/>
</dbReference>
<reference evidence="2 3" key="1">
    <citation type="submission" date="2019-07" db="EMBL/GenBank/DDBJ databases">
        <title>De Novo Assembly of kiwifruit Actinidia rufa.</title>
        <authorList>
            <person name="Sugita-Konishi S."/>
            <person name="Sato K."/>
            <person name="Mori E."/>
            <person name="Abe Y."/>
            <person name="Kisaki G."/>
            <person name="Hamano K."/>
            <person name="Suezawa K."/>
            <person name="Otani M."/>
            <person name="Fukuda T."/>
            <person name="Manabe T."/>
            <person name="Gomi K."/>
            <person name="Tabuchi M."/>
            <person name="Akimitsu K."/>
            <person name="Kataoka I."/>
        </authorList>
    </citation>
    <scope>NUCLEOTIDE SEQUENCE [LARGE SCALE GENOMIC DNA]</scope>
    <source>
        <strain evidence="3">cv. Fuchu</strain>
    </source>
</reference>
<dbReference type="AlphaFoldDB" id="A0A7J0ERR6"/>
<name>A0A7J0ERR6_9ERIC</name>
<evidence type="ECO:0000313" key="3">
    <source>
        <dbReference type="Proteomes" id="UP000585474"/>
    </source>
</evidence>
<dbReference type="OrthoDB" id="692041at2759"/>
<gene>
    <name evidence="2" type="ORF">Acr_06g0010730</name>
</gene>
<comment type="caution">
    <text evidence="2">The sequence shown here is derived from an EMBL/GenBank/DDBJ whole genome shotgun (WGS) entry which is preliminary data.</text>
</comment>
<proteinExistence type="predicted"/>
<protein>
    <submittedName>
        <fullName evidence="2">Uncharacterized protein</fullName>
    </submittedName>
</protein>
<sequence length="361" mass="37907">MMKKAKNLGFSAKSITVPWILSEISPYTASQSYAASGMITTPSPFTNGEACRWRTIGVSSSTTSGTGGSSAASALLRPTPPPAVLLPHLLPRLRPPPSAAPSSSYVLLSQMLLPLPPPLRPLLLPTPYVCPPCANPNSQIFDAKKTDGGWREIDKKTGKVLLAAAKIAAASMSKAALAARVEAEKRAKDAANTRKRAREALEHVALLVAKEKLKRKDLVSVEVSRNQKVGNGGGNRVGGIAKLALVVAEHSQMGPNEVSARLNAVGLKEKEGLQGFGAQNNGAVKGVENNERLRVSSGSNVGGSLIQNNGDEKPGNLGQLENNNAQAGKVNNGLHSVPSVGDEEQHMQNSGGREEDMATQQ</sequence>